<reference evidence="5" key="2">
    <citation type="submission" date="2025-09" db="UniProtKB">
        <authorList>
            <consortium name="Ensembl"/>
        </authorList>
    </citation>
    <scope>IDENTIFICATION</scope>
</reference>
<dbReference type="FunFam" id="2.130.10.10:FF:001352">
    <property type="entry name" value="WD repeat domain 63"/>
    <property type="match status" value="1"/>
</dbReference>
<proteinExistence type="predicted"/>
<dbReference type="GO" id="GO:0036156">
    <property type="term" value="C:inner dynein arm"/>
    <property type="evidence" value="ECO:0007669"/>
    <property type="project" value="TreeGrafter"/>
</dbReference>
<keyword evidence="3" id="KW-0853">WD repeat</keyword>
<sequence length="864" mass="98892">MLCCLSSLVTRRNVCPLWSHVVLSVLSRKMPHHPDYVVPLVLTSKTQEIFQCRVAEDVAPDKPFKLLKKAEILHDIVVRAAVSDFQPFKALVTGYPGEELLLVLDVEFLYGQNFYLVTSEDAKERILHPPDAMSEEMEEVEERIEEYIPRARVLQPWVSLGSELEMEEETVKPRHTKIKFLISRIHREFGSRVTFGDHNASAVKDCYMECVSYQDKRFIVSYKERDVGIQETPNLQDQCTQTKWTFPRNAFTQYESRQFPEEEIKVCLSSENLRQFLHSVSLRLELALQQNEIMNVFLDDWKVLSDDDNVFGGKNNSHLKEFQTFTEHRFCKEKTISCIRWHPSLPGLVAVSVTERLPFEERVNASSRLLLKPALIVIWSFADPIQPQMMLLCPDDIHCFQFYPSDPNIIAGGCVNGQVVLWDISAYQEKLVAKSGTTSAPKVKVHYHMTVLEPKMSAEPPLVRYCAVSSIELSHKDIVTDIHWLADNFEVSRNGFPMENRSGCCVQLATSSPDCSVLFWDLRSHRPHGQTDKKMEQSQLGNPQGVPDTFRHLDLVWKPLVKVCAMLTGGITCISMCQRLTLSLTLSLQNQTKEQKLEGRIDYTKLRASSAKNPKMLDDVNTKFFAGTEDGEVVYMDWKMEKDGDTGKLISECPALALHDGGVHTVHRSPFIKDILLTVGGWSLMIWREGVTVGPILQSCCMRWRYTAAHWSPSRAGLFFVGREDGNVDTWDLLEKTHEPSQTQNISASMITSIKPWIVFTKQHFLAVGDDQGTLHVLEIPWSLHHASANELLTVQHYFDREVKHLEYAEQRRERRKARKRETDKEKDIQTDVKTMEEIAREYGDFLQTEQSVMTELGLVGAQV</sequence>
<dbReference type="GO" id="GO:0045504">
    <property type="term" value="F:dynein heavy chain binding"/>
    <property type="evidence" value="ECO:0007669"/>
    <property type="project" value="TreeGrafter"/>
</dbReference>
<protein>
    <submittedName>
        <fullName evidence="5">Dynein axonemal intermediate chain 3</fullName>
    </submittedName>
</protein>
<evidence type="ECO:0000313" key="5">
    <source>
        <dbReference type="Ensembl" id="ENSLLEP00000029982.1"/>
    </source>
</evidence>
<dbReference type="GO" id="GO:0045503">
    <property type="term" value="F:dynein light chain binding"/>
    <property type="evidence" value="ECO:0007669"/>
    <property type="project" value="TreeGrafter"/>
</dbReference>
<dbReference type="Proteomes" id="UP000694569">
    <property type="component" value="Unplaced"/>
</dbReference>
<dbReference type="PANTHER" id="PTHR12442">
    <property type="entry name" value="DYNEIN INTERMEDIATE CHAIN"/>
    <property type="match status" value="1"/>
</dbReference>
<comment type="subcellular location">
    <subcellularLocation>
        <location evidence="1">Cytoplasm</location>
    </subcellularLocation>
</comment>
<dbReference type="Gene3D" id="2.130.10.10">
    <property type="entry name" value="YVTN repeat-like/Quinoprotein amine dehydrogenase"/>
    <property type="match status" value="2"/>
</dbReference>
<keyword evidence="2" id="KW-0963">Cytoplasm</keyword>
<accession>A0A8C5PYP8</accession>
<reference evidence="5" key="1">
    <citation type="submission" date="2025-08" db="UniProtKB">
        <authorList>
            <consortium name="Ensembl"/>
        </authorList>
    </citation>
    <scope>IDENTIFICATION</scope>
</reference>
<dbReference type="Ensembl" id="ENSLLET00000031141.1">
    <property type="protein sequence ID" value="ENSLLEP00000029982.1"/>
    <property type="gene ID" value="ENSLLEG00000018794.1"/>
</dbReference>
<keyword evidence="6" id="KW-1185">Reference proteome</keyword>
<dbReference type="GO" id="GO:0036159">
    <property type="term" value="P:inner dynein arm assembly"/>
    <property type="evidence" value="ECO:0007669"/>
    <property type="project" value="TreeGrafter"/>
</dbReference>
<dbReference type="SUPFAM" id="SSF50978">
    <property type="entry name" value="WD40 repeat-like"/>
    <property type="match status" value="1"/>
</dbReference>
<dbReference type="PANTHER" id="PTHR12442:SF5">
    <property type="entry name" value="DYNEIN AXONEMAL INTERMEDIATE CHAIN 3"/>
    <property type="match status" value="1"/>
</dbReference>
<evidence type="ECO:0000256" key="2">
    <source>
        <dbReference type="ARBA" id="ARBA00022490"/>
    </source>
</evidence>
<dbReference type="InterPro" id="IPR001680">
    <property type="entry name" value="WD40_rpt"/>
</dbReference>
<dbReference type="SMART" id="SM00320">
    <property type="entry name" value="WD40"/>
    <property type="match status" value="4"/>
</dbReference>
<dbReference type="GeneTree" id="ENSGT00940000156924"/>
<organism evidence="5 6">
    <name type="scientific">Leptobrachium leishanense</name>
    <name type="common">Leishan spiny toad</name>
    <dbReference type="NCBI Taxonomy" id="445787"/>
    <lineage>
        <taxon>Eukaryota</taxon>
        <taxon>Metazoa</taxon>
        <taxon>Chordata</taxon>
        <taxon>Craniata</taxon>
        <taxon>Vertebrata</taxon>
        <taxon>Euteleostomi</taxon>
        <taxon>Amphibia</taxon>
        <taxon>Batrachia</taxon>
        <taxon>Anura</taxon>
        <taxon>Pelobatoidea</taxon>
        <taxon>Megophryidae</taxon>
        <taxon>Leptobrachium</taxon>
    </lineage>
</organism>
<dbReference type="OrthoDB" id="6619788at2759"/>
<name>A0A8C5PYP8_9ANUR</name>
<evidence type="ECO:0000256" key="3">
    <source>
        <dbReference type="ARBA" id="ARBA00022574"/>
    </source>
</evidence>
<dbReference type="InterPro" id="IPR015943">
    <property type="entry name" value="WD40/YVTN_repeat-like_dom_sf"/>
</dbReference>
<dbReference type="InterPro" id="IPR036322">
    <property type="entry name" value="WD40_repeat_dom_sf"/>
</dbReference>
<evidence type="ECO:0000256" key="4">
    <source>
        <dbReference type="ARBA" id="ARBA00022737"/>
    </source>
</evidence>
<keyword evidence="4" id="KW-0677">Repeat</keyword>
<evidence type="ECO:0000256" key="1">
    <source>
        <dbReference type="ARBA" id="ARBA00004496"/>
    </source>
</evidence>
<evidence type="ECO:0000313" key="6">
    <source>
        <dbReference type="Proteomes" id="UP000694569"/>
    </source>
</evidence>
<gene>
    <name evidence="5" type="primary">DNAI3</name>
</gene>
<dbReference type="GO" id="GO:0060294">
    <property type="term" value="P:cilium movement involved in cell motility"/>
    <property type="evidence" value="ECO:0007669"/>
    <property type="project" value="TreeGrafter"/>
</dbReference>
<dbReference type="AlphaFoldDB" id="A0A8C5PYP8"/>
<dbReference type="InterPro" id="IPR050687">
    <property type="entry name" value="Dynein_IC"/>
</dbReference>